<name>A0ABV9T5S3_9BACT</name>
<dbReference type="Gene3D" id="2.60.40.1170">
    <property type="entry name" value="Mu homology domain, subdomain B"/>
    <property type="match status" value="1"/>
</dbReference>
<dbReference type="PANTHER" id="PTHR34819:SF3">
    <property type="entry name" value="CELL SURFACE PROTEIN"/>
    <property type="match status" value="1"/>
</dbReference>
<proteinExistence type="predicted"/>
<feature type="chain" id="PRO_5046989391" evidence="1">
    <location>
        <begin position="38"/>
        <end position="981"/>
    </location>
</feature>
<reference evidence="4" key="1">
    <citation type="journal article" date="2019" name="Int. J. Syst. Evol. Microbiol.">
        <title>The Global Catalogue of Microorganisms (GCM) 10K type strain sequencing project: providing services to taxonomists for standard genome sequencing and annotation.</title>
        <authorList>
            <consortium name="The Broad Institute Genomics Platform"/>
            <consortium name="The Broad Institute Genome Sequencing Center for Infectious Disease"/>
            <person name="Wu L."/>
            <person name="Ma J."/>
        </authorList>
    </citation>
    <scope>NUCLEOTIDE SEQUENCE [LARGE SCALE GENOMIC DNA]</scope>
    <source>
        <strain evidence="4">CGMCC 4.7466</strain>
    </source>
</reference>
<keyword evidence="4" id="KW-1185">Reference proteome</keyword>
<protein>
    <submittedName>
        <fullName evidence="3">Ig-like domain-containing protein</fullName>
    </submittedName>
</protein>
<dbReference type="InterPro" id="IPR047589">
    <property type="entry name" value="DUF11_rpt"/>
</dbReference>
<dbReference type="PANTHER" id="PTHR34819">
    <property type="entry name" value="LARGE CYSTEINE-RICH PERIPLASMIC PROTEIN OMCB"/>
    <property type="match status" value="1"/>
</dbReference>
<dbReference type="InterPro" id="IPR051172">
    <property type="entry name" value="Chlamydia_OmcB"/>
</dbReference>
<dbReference type="Pfam" id="PF13585">
    <property type="entry name" value="CHU_C"/>
    <property type="match status" value="1"/>
</dbReference>
<evidence type="ECO:0000313" key="4">
    <source>
        <dbReference type="Proteomes" id="UP001595818"/>
    </source>
</evidence>
<sequence length="981" mass="107200">MEGNVYNDRLNRILDKRRRLLFFLVLLGFLCNPNVYAQTVTVTGDQNNVVISEVVLSVNGNEIVQTSPSGNENPEPIDVPVLIKSLKLEDGKSIYATTRQPEVANPHPLLGSDEIRSNAVEIIRSDDRPFVSHRSPDFLQSLREVVSTPDLRSYWSIGGQPSIPNGEQFVDFFYSDQIISSGYLLYTERFGNSATDFIALGKNGEPISGTKTVQVRGWQWNSGVNHMIDVPGQTQWLVLFSPIIFEAKEPIHGIRVISVNEPDGKLVFFVNEIFAAPDFAERVNSKTGGEAVVNIFENDELNGFPLNPIDVSMTVLKPFPDNTVVLHPDGTVDVPPNTPAGIYTLTYQISTPLGETSTAEVRIEVIDYVPEAIDDFGTVEDSFGKENLLNVLDNDLLNGLSVALEDIILTEVENNTGGVLTLNDDGSVDIASGTSSGTYELIYQICDREDATKCDRATVKVYVEVTVLEAVDDDFGTVPSRRGGVIGNVLENDRWNGAPLEPEMVLVELIDNAGLSGVEITEEGDLIIPADLEPGEYVLVYEISESINPENKDQAEIKFIIADLHIEANDDDVITNQNKAVVINVLLNDFVNPGELDAGTLTIVEQPQQGTVKINSDGSITYTPGVNFSGEDAFVYEICDHSDRRFCDQAKVTITVRPILLDLAKTADAATVVMGEMLTYSIELVNNSEFDLFDVMVEDILPAQLMYLSANPSPEEGSVWRIASIPSGEKAVISIEAIAVATGEVINTATVSVGEYEDEVAAPPVNILPKPVDLKVSKTSFGKDIYEGNEFEYEITLTNEGSTDAEEVTLVDVLPDLVTYLGFSSSDFAGEVQVSGNVISWTVPTVPAGAVLTFTIKVQAIGTGPVMNKVTVSVPDDQGIISPDLEAVDHNQIKQFFIPNVITPGRTDGKNDTFEIKGIQQFAGNKLTILNRNGDHVYESDNYQNDWNAPGLNGGPYYYVLVITDSQGKEQVYKGWVQVIK</sequence>
<comment type="caution">
    <text evidence="3">The sequence shown here is derived from an EMBL/GenBank/DDBJ whole genome shotgun (WGS) entry which is preliminary data.</text>
</comment>
<dbReference type="EMBL" id="JBHSJJ010000015">
    <property type="protein sequence ID" value="MFC4874109.1"/>
    <property type="molecule type" value="Genomic_DNA"/>
</dbReference>
<dbReference type="InterPro" id="IPR001434">
    <property type="entry name" value="OmcB-like_DUF11"/>
</dbReference>
<dbReference type="Pfam" id="PF01345">
    <property type="entry name" value="DUF11"/>
    <property type="match status" value="2"/>
</dbReference>
<evidence type="ECO:0000313" key="3">
    <source>
        <dbReference type="EMBL" id="MFC4874109.1"/>
    </source>
</evidence>
<feature type="domain" description="DUF11" evidence="2">
    <location>
        <begin position="773"/>
        <end position="874"/>
    </location>
</feature>
<evidence type="ECO:0000259" key="2">
    <source>
        <dbReference type="Pfam" id="PF01345"/>
    </source>
</evidence>
<keyword evidence="1" id="KW-0732">Signal</keyword>
<evidence type="ECO:0000256" key="1">
    <source>
        <dbReference type="SAM" id="SignalP"/>
    </source>
</evidence>
<feature type="domain" description="DUF11" evidence="2">
    <location>
        <begin position="661"/>
        <end position="759"/>
    </location>
</feature>
<organism evidence="3 4">
    <name type="scientific">Negadavirga shengliensis</name>
    <dbReference type="NCBI Taxonomy" id="1389218"/>
    <lineage>
        <taxon>Bacteria</taxon>
        <taxon>Pseudomonadati</taxon>
        <taxon>Bacteroidota</taxon>
        <taxon>Cytophagia</taxon>
        <taxon>Cytophagales</taxon>
        <taxon>Cyclobacteriaceae</taxon>
        <taxon>Negadavirga</taxon>
    </lineage>
</organism>
<accession>A0ABV9T5S3</accession>
<feature type="signal peptide" evidence="1">
    <location>
        <begin position="1"/>
        <end position="37"/>
    </location>
</feature>
<dbReference type="NCBIfam" id="TIGR01451">
    <property type="entry name" value="B_ant_repeat"/>
    <property type="match status" value="2"/>
</dbReference>
<dbReference type="Pfam" id="PF17963">
    <property type="entry name" value="Big_9"/>
    <property type="match status" value="1"/>
</dbReference>
<dbReference type="Gene3D" id="2.60.40.3440">
    <property type="match status" value="1"/>
</dbReference>
<dbReference type="RefSeq" id="WP_377067639.1">
    <property type="nucleotide sequence ID" value="NZ_JBHSJJ010000015.1"/>
</dbReference>
<dbReference type="Proteomes" id="UP001595818">
    <property type="component" value="Unassembled WGS sequence"/>
</dbReference>
<gene>
    <name evidence="3" type="ORF">ACFPFU_20560</name>
</gene>